<feature type="compositionally biased region" description="Pro residues" evidence="1">
    <location>
        <begin position="33"/>
        <end position="42"/>
    </location>
</feature>
<evidence type="ECO:0000313" key="4">
    <source>
        <dbReference type="EMBL" id="CAD6197768.1"/>
    </source>
</evidence>
<organism evidence="4 5">
    <name type="scientific">Caenorhabditis auriculariae</name>
    <dbReference type="NCBI Taxonomy" id="2777116"/>
    <lineage>
        <taxon>Eukaryota</taxon>
        <taxon>Metazoa</taxon>
        <taxon>Ecdysozoa</taxon>
        <taxon>Nematoda</taxon>
        <taxon>Chromadorea</taxon>
        <taxon>Rhabditida</taxon>
        <taxon>Rhabditina</taxon>
        <taxon>Rhabditomorpha</taxon>
        <taxon>Rhabditoidea</taxon>
        <taxon>Rhabditidae</taxon>
        <taxon>Peloderinae</taxon>
        <taxon>Caenorhabditis</taxon>
    </lineage>
</organism>
<sequence length="237" mass="26354">MRLQLLALLLLVGVHAWRRRQLGSTVGPVKAPSGPPPAPPPINSSTAPLNKPSPSPSIPGNGSVSSSAAPIASILPFSSNYNSAPPRTRFFRHRTTTSTAKPPIKATTNPIYSDFVIAKMFDSNDKIEFVLLAWFIIIFFFLVLCCCILFLTRCVYRRKMVNDMKDIREAQEGRRGYYVDDGAHGAKKVQPPPISPPLTDQTEYNLVAAVLADYDKGRLFLNRLLIYFFPLLKFDSK</sequence>
<dbReference type="Proteomes" id="UP000835052">
    <property type="component" value="Unassembled WGS sequence"/>
</dbReference>
<feature type="chain" id="PRO_5035893945" evidence="3">
    <location>
        <begin position="17"/>
        <end position="237"/>
    </location>
</feature>
<gene>
    <name evidence="4" type="ORF">CAUJ_LOCUS13677</name>
</gene>
<evidence type="ECO:0000313" key="5">
    <source>
        <dbReference type="Proteomes" id="UP000835052"/>
    </source>
</evidence>
<keyword evidence="5" id="KW-1185">Reference proteome</keyword>
<keyword evidence="2" id="KW-1133">Transmembrane helix</keyword>
<protein>
    <submittedName>
        <fullName evidence="4">Uncharacterized protein</fullName>
    </submittedName>
</protein>
<dbReference type="EMBL" id="CAJGYM010000104">
    <property type="protein sequence ID" value="CAD6197768.1"/>
    <property type="molecule type" value="Genomic_DNA"/>
</dbReference>
<name>A0A8S1HTB6_9PELO</name>
<proteinExistence type="predicted"/>
<feature type="region of interest" description="Disordered" evidence="1">
    <location>
        <begin position="25"/>
        <end position="64"/>
    </location>
</feature>
<keyword evidence="3" id="KW-0732">Signal</keyword>
<feature type="signal peptide" evidence="3">
    <location>
        <begin position="1"/>
        <end position="16"/>
    </location>
</feature>
<accession>A0A8S1HTB6</accession>
<evidence type="ECO:0000256" key="3">
    <source>
        <dbReference type="SAM" id="SignalP"/>
    </source>
</evidence>
<keyword evidence="2" id="KW-0472">Membrane</keyword>
<evidence type="ECO:0000256" key="1">
    <source>
        <dbReference type="SAM" id="MobiDB-lite"/>
    </source>
</evidence>
<dbReference type="OrthoDB" id="5778687at2759"/>
<feature type="transmembrane region" description="Helical" evidence="2">
    <location>
        <begin position="129"/>
        <end position="151"/>
    </location>
</feature>
<dbReference type="AlphaFoldDB" id="A0A8S1HTB6"/>
<comment type="caution">
    <text evidence="4">The sequence shown here is derived from an EMBL/GenBank/DDBJ whole genome shotgun (WGS) entry which is preliminary data.</text>
</comment>
<evidence type="ECO:0000256" key="2">
    <source>
        <dbReference type="SAM" id="Phobius"/>
    </source>
</evidence>
<reference evidence="4" key="1">
    <citation type="submission" date="2020-10" db="EMBL/GenBank/DDBJ databases">
        <authorList>
            <person name="Kikuchi T."/>
        </authorList>
    </citation>
    <scope>NUCLEOTIDE SEQUENCE</scope>
    <source>
        <strain evidence="4">NKZ352</strain>
    </source>
</reference>
<keyword evidence="2" id="KW-0812">Transmembrane</keyword>